<dbReference type="GO" id="GO:0016853">
    <property type="term" value="F:isomerase activity"/>
    <property type="evidence" value="ECO:0007669"/>
    <property type="project" value="UniProtKB-KW"/>
</dbReference>
<dbReference type="AlphaFoldDB" id="A0A3A8ATY4"/>
<evidence type="ECO:0000256" key="1">
    <source>
        <dbReference type="ARBA" id="ARBA00005254"/>
    </source>
</evidence>
<comment type="caution">
    <text evidence="2">The sequence shown here is derived from an EMBL/GenBank/DDBJ whole genome shotgun (WGS) entry which is preliminary data.</text>
</comment>
<name>A0A3A8ATY4_9RHOB</name>
<evidence type="ECO:0000313" key="3">
    <source>
        <dbReference type="Proteomes" id="UP000281128"/>
    </source>
</evidence>
<dbReference type="Pfam" id="PF00378">
    <property type="entry name" value="ECH_1"/>
    <property type="match status" value="1"/>
</dbReference>
<dbReference type="Gene3D" id="3.90.226.10">
    <property type="entry name" value="2-enoyl-CoA Hydratase, Chain A, domain 1"/>
    <property type="match status" value="1"/>
</dbReference>
<evidence type="ECO:0000313" key="2">
    <source>
        <dbReference type="EMBL" id="RKF15089.1"/>
    </source>
</evidence>
<protein>
    <submittedName>
        <fullName evidence="2">2-(1,2-epoxy-1,2-dihydrophenyl)acetyl-CoA isomerase</fullName>
    </submittedName>
</protein>
<sequence length="271" mass="29003">MAAIAAPRSARPVKDYQTIAFEITDDIAILRLNRPDRMNALNTQMRAEITDAATEAGRRAHVLVLTGTGRAFCSGQDLRDAGSAASLDIERVLREEYVPMLRAISECPVPTICAVNGPAAGAGANLALAADVVIATESAVFMQAFTRIGLIPDAGGTYWLPRQMGAAKAMGAALFAEPISARQASDWGMIWEAVADDDFDAHWRARAAHLARGPIQAYGALKSAIRGSWDNALGAQLELEAKLQGACGKSRDFKEGVVAFMEKREAKFEGR</sequence>
<comment type="similarity">
    <text evidence="1">Belongs to the enoyl-CoA hydratase/isomerase family.</text>
</comment>
<dbReference type="PANTHER" id="PTHR43459">
    <property type="entry name" value="ENOYL-COA HYDRATASE"/>
    <property type="match status" value="1"/>
</dbReference>
<accession>A0A3A8ATY4</accession>
<dbReference type="PANTHER" id="PTHR43459:SF1">
    <property type="entry name" value="EG:BACN32G11.4 PROTEIN"/>
    <property type="match status" value="1"/>
</dbReference>
<dbReference type="InterPro" id="IPR014748">
    <property type="entry name" value="Enoyl-CoA_hydra_C"/>
</dbReference>
<dbReference type="Gene3D" id="1.10.12.10">
    <property type="entry name" value="Lyase 2-enoyl-coa Hydratase, Chain A, domain 2"/>
    <property type="match status" value="1"/>
</dbReference>
<dbReference type="SUPFAM" id="SSF52096">
    <property type="entry name" value="ClpP/crotonase"/>
    <property type="match status" value="1"/>
</dbReference>
<dbReference type="Proteomes" id="UP000281128">
    <property type="component" value="Unassembled WGS sequence"/>
</dbReference>
<dbReference type="InterPro" id="IPR029045">
    <property type="entry name" value="ClpP/crotonase-like_dom_sf"/>
</dbReference>
<keyword evidence="3" id="KW-1185">Reference proteome</keyword>
<gene>
    <name evidence="2" type="ORF">D6850_09545</name>
</gene>
<dbReference type="OrthoDB" id="9781757at2"/>
<dbReference type="RefSeq" id="WP_121166211.1">
    <property type="nucleotide sequence ID" value="NZ_RAPE01000002.1"/>
</dbReference>
<keyword evidence="2" id="KW-0413">Isomerase</keyword>
<proteinExistence type="inferred from homology"/>
<organism evidence="2 3">
    <name type="scientific">Roseovarius spongiae</name>
    <dbReference type="NCBI Taxonomy" id="2320272"/>
    <lineage>
        <taxon>Bacteria</taxon>
        <taxon>Pseudomonadati</taxon>
        <taxon>Pseudomonadota</taxon>
        <taxon>Alphaproteobacteria</taxon>
        <taxon>Rhodobacterales</taxon>
        <taxon>Roseobacteraceae</taxon>
        <taxon>Roseovarius</taxon>
    </lineage>
</organism>
<dbReference type="InterPro" id="IPR001753">
    <property type="entry name" value="Enoyl-CoA_hydra/iso"/>
</dbReference>
<dbReference type="CDD" id="cd06558">
    <property type="entry name" value="crotonase-like"/>
    <property type="match status" value="1"/>
</dbReference>
<reference evidence="2 3" key="1">
    <citation type="submission" date="2018-09" db="EMBL/GenBank/DDBJ databases">
        <title>Roseovarius spongiae sp. nov., isolated from a marine sponge.</title>
        <authorList>
            <person name="Zhuang L."/>
            <person name="Luo L."/>
        </authorList>
    </citation>
    <scope>NUCLEOTIDE SEQUENCE [LARGE SCALE GENOMIC DNA]</scope>
    <source>
        <strain evidence="2 3">HN-E21</strain>
    </source>
</reference>
<dbReference type="EMBL" id="RAPE01000002">
    <property type="protein sequence ID" value="RKF15089.1"/>
    <property type="molecule type" value="Genomic_DNA"/>
</dbReference>